<gene>
    <name evidence="9" type="ORF">N7603_03375</name>
</gene>
<keyword evidence="5 9" id="KW-0378">Hydrolase</keyword>
<evidence type="ECO:0000313" key="10">
    <source>
        <dbReference type="Proteomes" id="UP001209076"/>
    </source>
</evidence>
<name>A0ABT2PV34_9MOLU</name>
<dbReference type="Pfam" id="PF01915">
    <property type="entry name" value="Glyco_hydro_3_C"/>
    <property type="match status" value="1"/>
</dbReference>
<protein>
    <recommendedName>
        <fullName evidence="3">beta-glucosidase</fullName>
        <ecNumber evidence="3">3.2.1.21</ecNumber>
    </recommendedName>
</protein>
<feature type="domain" description="Glycoside hydrolase family 3 C-terminal" evidence="8">
    <location>
        <begin position="403"/>
        <end position="608"/>
    </location>
</feature>
<dbReference type="InterPro" id="IPR036881">
    <property type="entry name" value="Glyco_hydro_3_C_sf"/>
</dbReference>
<keyword evidence="6" id="KW-0326">Glycosidase</keyword>
<comment type="similarity">
    <text evidence="2">Belongs to the glycosyl hydrolase 3 family.</text>
</comment>
<dbReference type="Gene3D" id="3.20.20.300">
    <property type="entry name" value="Glycoside hydrolase, family 3, N-terminal domain"/>
    <property type="match status" value="1"/>
</dbReference>
<sequence>MKKLFYILLMLSIGVFLVACKEKPPVVIEEGPDQYDTIEEKVAWWIDNLTLDEKVGQMIQAERSNNGNGITPAKAKALNIGSILNGGGNAPAMNVVNNWYSMYETFYNASVDSSSGIPIIYGVDAVHGHNNVKDATIFPHNIGLAAANNPELMRAIGEATAYEISQTGITYNFSPSLGLIKDKRWGRTYETLGENPAVAMNLIKPYIEGIQTHGIAGSAKHFVGDGYTTYGTGLSGKLDRGNSIISQTELETIHLPLYAEAIEAGVKTIMVSYSLLNGVPMHQNKPLITDTLKGEMGFKGIVISDYNGIDNIEKTTFQGKVIEAVNAGIDMLMQPHNFEDVIAAIKYGVNNNLIQMSRINDAVSRILTVKYEMGLFVKKAQVKSDLRNEASLAIARQAVRESLVLLKNENQALPLKKDQDILVVGPGANNIGIQSGGWTISWQGGDNIQTAGTTIQQAFESVTTGTIYTSIEDINKVDAVVLVLAEKPHAEMMGDSVALSLSSDTGYASNLEWINQLANSPVPVITIMLSSKPLLITDYIDGFDAFVMAFLPGTEGLGITDVLYGDYDFKGILPYTYPRTVEQAMHTMLDPEYDPSEYLFGYGSGLKYNS</sequence>
<accession>A0ABT2PV34</accession>
<dbReference type="PRINTS" id="PR00133">
    <property type="entry name" value="GLHYDRLASE3"/>
</dbReference>
<organism evidence="9 10">
    <name type="scientific">Paracholeplasma vituli</name>
    <dbReference type="NCBI Taxonomy" id="69473"/>
    <lineage>
        <taxon>Bacteria</taxon>
        <taxon>Bacillati</taxon>
        <taxon>Mycoplasmatota</taxon>
        <taxon>Mollicutes</taxon>
        <taxon>Acholeplasmatales</taxon>
        <taxon>Acholeplasmataceae</taxon>
        <taxon>Paracholeplasma</taxon>
    </lineage>
</organism>
<evidence type="ECO:0000259" key="8">
    <source>
        <dbReference type="Pfam" id="PF01915"/>
    </source>
</evidence>
<feature type="domain" description="Glycoside hydrolase family 3 N-terminal" evidence="7">
    <location>
        <begin position="50"/>
        <end position="369"/>
    </location>
</feature>
<keyword evidence="10" id="KW-1185">Reference proteome</keyword>
<dbReference type="PROSITE" id="PS51257">
    <property type="entry name" value="PROKAR_LIPOPROTEIN"/>
    <property type="match status" value="1"/>
</dbReference>
<evidence type="ECO:0000256" key="2">
    <source>
        <dbReference type="ARBA" id="ARBA00005336"/>
    </source>
</evidence>
<dbReference type="InterPro" id="IPR001764">
    <property type="entry name" value="Glyco_hydro_3_N"/>
</dbReference>
<reference evidence="10" key="1">
    <citation type="submission" date="2023-07" db="EMBL/GenBank/DDBJ databases">
        <title>Novel Mycoplasma species identified in domestic and wild animals.</title>
        <authorList>
            <person name="Volokhov D.V."/>
            <person name="Furtak V.A."/>
            <person name="Zagorodnyaya T.A."/>
        </authorList>
    </citation>
    <scope>NUCLEOTIDE SEQUENCE [LARGE SCALE GENOMIC DNA]</scope>
    <source>
        <strain evidence="10">92-19</strain>
    </source>
</reference>
<evidence type="ECO:0000256" key="4">
    <source>
        <dbReference type="ARBA" id="ARBA00022729"/>
    </source>
</evidence>
<dbReference type="EC" id="3.2.1.21" evidence="3"/>
<evidence type="ECO:0000256" key="3">
    <source>
        <dbReference type="ARBA" id="ARBA00012744"/>
    </source>
</evidence>
<dbReference type="SUPFAM" id="SSF51445">
    <property type="entry name" value="(Trans)glycosidases"/>
    <property type="match status" value="1"/>
</dbReference>
<comment type="caution">
    <text evidence="9">The sequence shown here is derived from an EMBL/GenBank/DDBJ whole genome shotgun (WGS) entry which is preliminary data.</text>
</comment>
<comment type="catalytic activity">
    <reaction evidence="1">
        <text>Hydrolysis of terminal, non-reducing beta-D-glucosyl residues with release of beta-D-glucose.</text>
        <dbReference type="EC" id="3.2.1.21"/>
    </reaction>
</comment>
<dbReference type="SUPFAM" id="SSF52279">
    <property type="entry name" value="Beta-D-glucan exohydrolase, C-terminal domain"/>
    <property type="match status" value="1"/>
</dbReference>
<dbReference type="RefSeq" id="WP_262095938.1">
    <property type="nucleotide sequence ID" value="NZ_JAOEGN010000005.1"/>
</dbReference>
<evidence type="ECO:0000256" key="5">
    <source>
        <dbReference type="ARBA" id="ARBA00022801"/>
    </source>
</evidence>
<dbReference type="Pfam" id="PF00933">
    <property type="entry name" value="Glyco_hydro_3"/>
    <property type="match status" value="1"/>
</dbReference>
<dbReference type="InterPro" id="IPR002772">
    <property type="entry name" value="Glyco_hydro_3_C"/>
</dbReference>
<dbReference type="PANTHER" id="PTHR30620:SF16">
    <property type="entry name" value="LYSOSOMAL BETA GLUCOSIDASE"/>
    <property type="match status" value="1"/>
</dbReference>
<evidence type="ECO:0000313" key="9">
    <source>
        <dbReference type="EMBL" id="MCU0104690.1"/>
    </source>
</evidence>
<evidence type="ECO:0000259" key="7">
    <source>
        <dbReference type="Pfam" id="PF00933"/>
    </source>
</evidence>
<evidence type="ECO:0000256" key="6">
    <source>
        <dbReference type="ARBA" id="ARBA00023295"/>
    </source>
</evidence>
<dbReference type="Proteomes" id="UP001209076">
    <property type="component" value="Unassembled WGS sequence"/>
</dbReference>
<evidence type="ECO:0000256" key="1">
    <source>
        <dbReference type="ARBA" id="ARBA00000448"/>
    </source>
</evidence>
<dbReference type="PANTHER" id="PTHR30620">
    <property type="entry name" value="PERIPLASMIC BETA-GLUCOSIDASE-RELATED"/>
    <property type="match status" value="1"/>
</dbReference>
<dbReference type="EMBL" id="JAOEGN010000005">
    <property type="protein sequence ID" value="MCU0104690.1"/>
    <property type="molecule type" value="Genomic_DNA"/>
</dbReference>
<dbReference type="InterPro" id="IPR017853">
    <property type="entry name" value="GH"/>
</dbReference>
<dbReference type="Gene3D" id="3.40.50.1700">
    <property type="entry name" value="Glycoside hydrolase family 3 C-terminal domain"/>
    <property type="match status" value="1"/>
</dbReference>
<keyword evidence="4" id="KW-0732">Signal</keyword>
<dbReference type="InterPro" id="IPR051915">
    <property type="entry name" value="Cellulose_Degrad_GH3"/>
</dbReference>
<dbReference type="InterPro" id="IPR036962">
    <property type="entry name" value="Glyco_hydro_3_N_sf"/>
</dbReference>
<proteinExistence type="inferred from homology"/>
<dbReference type="GO" id="GO:0016787">
    <property type="term" value="F:hydrolase activity"/>
    <property type="evidence" value="ECO:0007669"/>
    <property type="project" value="UniProtKB-KW"/>
</dbReference>